<feature type="region of interest" description="Disordered" evidence="1">
    <location>
        <begin position="108"/>
        <end position="128"/>
    </location>
</feature>
<protein>
    <submittedName>
        <fullName evidence="2">Uncharacterized protein</fullName>
    </submittedName>
</protein>
<sequence>MDVSKISSKEDFTDIIVMLSIRPAKTRKLHDSVFTENKTCNAWPFNKFLKQEPYRTISKKLRDYRSKYAFRIHSGKKPIPQHLKLLSRIIMRQESDCLDANNNYTIGDTELEESDSEPETSNRSKPKYRLLLHLKQ</sequence>
<organism evidence="2 3">
    <name type="scientific">Gigaspora margarita</name>
    <dbReference type="NCBI Taxonomy" id="4874"/>
    <lineage>
        <taxon>Eukaryota</taxon>
        <taxon>Fungi</taxon>
        <taxon>Fungi incertae sedis</taxon>
        <taxon>Mucoromycota</taxon>
        <taxon>Glomeromycotina</taxon>
        <taxon>Glomeromycetes</taxon>
        <taxon>Diversisporales</taxon>
        <taxon>Gigasporaceae</taxon>
        <taxon>Gigaspora</taxon>
    </lineage>
</organism>
<evidence type="ECO:0000313" key="2">
    <source>
        <dbReference type="EMBL" id="KAF0521379.1"/>
    </source>
</evidence>
<evidence type="ECO:0000313" key="3">
    <source>
        <dbReference type="Proteomes" id="UP000439903"/>
    </source>
</evidence>
<comment type="caution">
    <text evidence="2">The sequence shown here is derived from an EMBL/GenBank/DDBJ whole genome shotgun (WGS) entry which is preliminary data.</text>
</comment>
<keyword evidence="3" id="KW-1185">Reference proteome</keyword>
<gene>
    <name evidence="2" type="ORF">F8M41_015823</name>
</gene>
<name>A0A8H4EMY4_GIGMA</name>
<dbReference type="OrthoDB" id="2433405at2759"/>
<dbReference type="Proteomes" id="UP000439903">
    <property type="component" value="Unassembled WGS sequence"/>
</dbReference>
<reference evidence="2 3" key="1">
    <citation type="journal article" date="2019" name="Environ. Microbiol.">
        <title>At the nexus of three kingdoms: the genome of the mycorrhizal fungus Gigaspora margarita provides insights into plant, endobacterial and fungal interactions.</title>
        <authorList>
            <person name="Venice F."/>
            <person name="Ghignone S."/>
            <person name="Salvioli di Fossalunga A."/>
            <person name="Amselem J."/>
            <person name="Novero M."/>
            <person name="Xianan X."/>
            <person name="Sedzielewska Toro K."/>
            <person name="Morin E."/>
            <person name="Lipzen A."/>
            <person name="Grigoriev I.V."/>
            <person name="Henrissat B."/>
            <person name="Martin F.M."/>
            <person name="Bonfante P."/>
        </authorList>
    </citation>
    <scope>NUCLEOTIDE SEQUENCE [LARGE SCALE GENOMIC DNA]</scope>
    <source>
        <strain evidence="2 3">BEG34</strain>
    </source>
</reference>
<proteinExistence type="predicted"/>
<feature type="compositionally biased region" description="Acidic residues" evidence="1">
    <location>
        <begin position="109"/>
        <end position="118"/>
    </location>
</feature>
<accession>A0A8H4EMY4</accession>
<dbReference type="EMBL" id="WTPW01000336">
    <property type="protein sequence ID" value="KAF0521379.1"/>
    <property type="molecule type" value="Genomic_DNA"/>
</dbReference>
<evidence type="ECO:0000256" key="1">
    <source>
        <dbReference type="SAM" id="MobiDB-lite"/>
    </source>
</evidence>
<dbReference type="AlphaFoldDB" id="A0A8H4EMY4"/>